<dbReference type="AlphaFoldDB" id="A0A917MLH5"/>
<reference evidence="1" key="2">
    <citation type="submission" date="2020-09" db="EMBL/GenBank/DDBJ databases">
        <authorList>
            <person name="Sun Q."/>
            <person name="Zhou Y."/>
        </authorList>
    </citation>
    <scope>NUCLEOTIDE SEQUENCE</scope>
    <source>
        <strain evidence="1">CGMCC 1.15794</strain>
    </source>
</reference>
<reference evidence="1" key="1">
    <citation type="journal article" date="2014" name="Int. J. Syst. Evol. Microbiol.">
        <title>Complete genome sequence of Corynebacterium casei LMG S-19264T (=DSM 44701T), isolated from a smear-ripened cheese.</title>
        <authorList>
            <consortium name="US DOE Joint Genome Institute (JGI-PGF)"/>
            <person name="Walter F."/>
            <person name="Albersmeier A."/>
            <person name="Kalinowski J."/>
            <person name="Ruckert C."/>
        </authorList>
    </citation>
    <scope>NUCLEOTIDE SEQUENCE</scope>
    <source>
        <strain evidence="1">CGMCC 1.15794</strain>
    </source>
</reference>
<accession>A0A917MLH5</accession>
<dbReference type="EMBL" id="BMJY01000005">
    <property type="protein sequence ID" value="GGH42470.1"/>
    <property type="molecule type" value="Genomic_DNA"/>
</dbReference>
<evidence type="ECO:0000313" key="1">
    <source>
        <dbReference type="EMBL" id="GGH42470.1"/>
    </source>
</evidence>
<organism evidence="1 2">
    <name type="scientific">Microbacterium album</name>
    <dbReference type="NCBI Taxonomy" id="2053191"/>
    <lineage>
        <taxon>Bacteria</taxon>
        <taxon>Bacillati</taxon>
        <taxon>Actinomycetota</taxon>
        <taxon>Actinomycetes</taxon>
        <taxon>Micrococcales</taxon>
        <taxon>Microbacteriaceae</taxon>
        <taxon>Microbacterium</taxon>
    </lineage>
</organism>
<sequence length="193" mass="21093">MQADADPSTWVAVTGSLGLRGRRHRKAAIRMLLSQGSRMMGGAGRPNGVLAWAISQAAPLMMRRADGRLLVWVWKDDPELLVVMAQLQDLTPQLRAARAMMPIEYDDTESFRGAYLGMGERLVIDLPPQPATPPFATYTWDTGAHLVTVTAVSGDRERFRTVLGAADALARSVRIIDDLRVGETTGVLRLDPA</sequence>
<name>A0A917MLH5_9MICO</name>
<protein>
    <submittedName>
        <fullName evidence="1">Uncharacterized protein</fullName>
    </submittedName>
</protein>
<gene>
    <name evidence="1" type="ORF">GCM10010921_15710</name>
</gene>
<dbReference type="Proteomes" id="UP000657592">
    <property type="component" value="Unassembled WGS sequence"/>
</dbReference>
<evidence type="ECO:0000313" key="2">
    <source>
        <dbReference type="Proteomes" id="UP000657592"/>
    </source>
</evidence>
<keyword evidence="2" id="KW-1185">Reference proteome</keyword>
<proteinExistence type="predicted"/>
<comment type="caution">
    <text evidence="1">The sequence shown here is derived from an EMBL/GenBank/DDBJ whole genome shotgun (WGS) entry which is preliminary data.</text>
</comment>